<dbReference type="InterPro" id="IPR013221">
    <property type="entry name" value="Mur_ligase_cen"/>
</dbReference>
<dbReference type="GO" id="GO:0005739">
    <property type="term" value="C:mitochondrion"/>
    <property type="evidence" value="ECO:0007669"/>
    <property type="project" value="TreeGrafter"/>
</dbReference>
<sequence length="422" mass="44991">MIDLGLKRITQLLSHSSIPWKAIHVAGTNGKGSVCAYLSSTLHSSGLRVGRFTSPHLVHRWDCIQVNNSVISESAFLAAEAHILSLNDTHSIGATEFELLTATAFELFTRSNIEIGVVEVGLGGRDDSTNVLPAENVLVTVVTKLGLDHQGFLGNTIEEIAAVKAGITKQNIPMVVDASNQDSVLEVIRKVVTDSQGGDFILAAAEPNGSPADTGCFITTPSFGTLRFEKLLAGGYQPQNLSCAINALSLISSKYPQITPAAIVKGVAETKWPGRLEMLDIGKIHPGAEALVDGAHNPQAQRELRGYVDTHIRPRGSGKVYWVLASTKGKDVNGMIEELLGENDVVVATRFGAVDGMPWISSVETGEIVKAVEGRGEVKEVQNCVEAVRIAAREVEKEGAALVVAGSLYLVADLHRFIDGTD</sequence>
<dbReference type="SUPFAM" id="SSF53244">
    <property type="entry name" value="MurD-like peptide ligases, peptide-binding domain"/>
    <property type="match status" value="1"/>
</dbReference>
<proteinExistence type="inferred from homology"/>
<dbReference type="STRING" id="1076935.U4LL68"/>
<keyword evidence="11" id="KW-1185">Reference proteome</keyword>
<dbReference type="GO" id="GO:0005524">
    <property type="term" value="F:ATP binding"/>
    <property type="evidence" value="ECO:0007669"/>
    <property type="project" value="UniProtKB-KW"/>
</dbReference>
<dbReference type="Gene3D" id="3.90.190.20">
    <property type="entry name" value="Mur ligase, C-terminal domain"/>
    <property type="match status" value="1"/>
</dbReference>
<reference evidence="10 11" key="1">
    <citation type="journal article" date="2013" name="PLoS Genet.">
        <title>The genome and development-dependent transcriptomes of Pyronema confluens: a window into fungal evolution.</title>
        <authorList>
            <person name="Traeger S."/>
            <person name="Altegoer F."/>
            <person name="Freitag M."/>
            <person name="Gabaldon T."/>
            <person name="Kempken F."/>
            <person name="Kumar A."/>
            <person name="Marcet-Houben M."/>
            <person name="Poggeler S."/>
            <person name="Stajich J.E."/>
            <person name="Nowrousian M."/>
        </authorList>
    </citation>
    <scope>NUCLEOTIDE SEQUENCE [LARGE SCALE GENOMIC DNA]</scope>
    <source>
        <strain evidence="11">CBS 100304</strain>
        <tissue evidence="10">Vegetative mycelium</tissue>
    </source>
</reference>
<dbReference type="InterPro" id="IPR036615">
    <property type="entry name" value="Mur_ligase_C_dom_sf"/>
</dbReference>
<organism evidence="10 11">
    <name type="scientific">Pyronema omphalodes (strain CBS 100304)</name>
    <name type="common">Pyronema confluens</name>
    <dbReference type="NCBI Taxonomy" id="1076935"/>
    <lineage>
        <taxon>Eukaryota</taxon>
        <taxon>Fungi</taxon>
        <taxon>Dikarya</taxon>
        <taxon>Ascomycota</taxon>
        <taxon>Pezizomycotina</taxon>
        <taxon>Pezizomycetes</taxon>
        <taxon>Pezizales</taxon>
        <taxon>Pyronemataceae</taxon>
        <taxon>Pyronema</taxon>
    </lineage>
</organism>
<dbReference type="GO" id="GO:0046872">
    <property type="term" value="F:metal ion binding"/>
    <property type="evidence" value="ECO:0007669"/>
    <property type="project" value="UniProtKB-KW"/>
</dbReference>
<dbReference type="OMA" id="NENYLVY"/>
<evidence type="ECO:0000259" key="8">
    <source>
        <dbReference type="Pfam" id="PF02875"/>
    </source>
</evidence>
<dbReference type="GO" id="GO:0006730">
    <property type="term" value="P:one-carbon metabolic process"/>
    <property type="evidence" value="ECO:0007669"/>
    <property type="project" value="UniProtKB-KW"/>
</dbReference>
<evidence type="ECO:0000259" key="9">
    <source>
        <dbReference type="Pfam" id="PF08245"/>
    </source>
</evidence>
<dbReference type="GO" id="GO:0004326">
    <property type="term" value="F:tetrahydrofolylpolyglutamate synthase activity"/>
    <property type="evidence" value="ECO:0007669"/>
    <property type="project" value="InterPro"/>
</dbReference>
<dbReference type="InterPro" id="IPR001645">
    <property type="entry name" value="Folylpolyglutamate_synth"/>
</dbReference>
<dbReference type="EMBL" id="HF935906">
    <property type="protein sequence ID" value="CCX32688.1"/>
    <property type="molecule type" value="Genomic_DNA"/>
</dbReference>
<dbReference type="PROSITE" id="PS01012">
    <property type="entry name" value="FOLYLPOLYGLU_SYNT_2"/>
    <property type="match status" value="1"/>
</dbReference>
<keyword evidence="5 7" id="KW-0067">ATP-binding</keyword>
<dbReference type="OrthoDB" id="5212574at2759"/>
<keyword evidence="4 7" id="KW-0547">Nucleotide-binding</keyword>
<dbReference type="InterPro" id="IPR004101">
    <property type="entry name" value="Mur_ligase_C"/>
</dbReference>
<dbReference type="PIRSF" id="PIRSF001563">
    <property type="entry name" value="Folylpolyglu_synth"/>
    <property type="match status" value="1"/>
</dbReference>
<dbReference type="Pfam" id="PF08245">
    <property type="entry name" value="Mur_ligase_M"/>
    <property type="match status" value="1"/>
</dbReference>
<evidence type="ECO:0000256" key="4">
    <source>
        <dbReference type="ARBA" id="ARBA00022741"/>
    </source>
</evidence>
<dbReference type="SUPFAM" id="SSF53623">
    <property type="entry name" value="MurD-like peptide ligases, catalytic domain"/>
    <property type="match status" value="1"/>
</dbReference>
<keyword evidence="2 7" id="KW-0436">Ligase</keyword>
<comment type="similarity">
    <text evidence="1 7">Belongs to the folylpolyglutamate synthase family.</text>
</comment>
<keyword evidence="7" id="KW-0554">One-carbon metabolism</keyword>
<evidence type="ECO:0000313" key="11">
    <source>
        <dbReference type="Proteomes" id="UP000018144"/>
    </source>
</evidence>
<keyword evidence="3" id="KW-0479">Metal-binding</keyword>
<dbReference type="Gene3D" id="3.40.1190.10">
    <property type="entry name" value="Mur-like, catalytic domain"/>
    <property type="match status" value="1"/>
</dbReference>
<gene>
    <name evidence="10" type="ORF">PCON_13539</name>
</gene>
<accession>U4LL68</accession>
<evidence type="ECO:0000256" key="1">
    <source>
        <dbReference type="ARBA" id="ARBA00008276"/>
    </source>
</evidence>
<dbReference type="NCBIfam" id="TIGR01499">
    <property type="entry name" value="folC"/>
    <property type="match status" value="1"/>
</dbReference>
<keyword evidence="6" id="KW-0460">Magnesium</keyword>
<dbReference type="PANTHER" id="PTHR11136">
    <property type="entry name" value="FOLYLPOLYGLUTAMATE SYNTHASE-RELATED"/>
    <property type="match status" value="1"/>
</dbReference>
<dbReference type="UniPathway" id="UPA00850"/>
<dbReference type="GO" id="GO:0005829">
    <property type="term" value="C:cytosol"/>
    <property type="evidence" value="ECO:0007669"/>
    <property type="project" value="TreeGrafter"/>
</dbReference>
<comment type="catalytic activity">
    <reaction evidence="7">
        <text>7,8-dihydropteroate + L-glutamate + ATP = 7,8-dihydrofolate + ADP + phosphate + H(+)</text>
        <dbReference type="Rhea" id="RHEA:23584"/>
        <dbReference type="ChEBI" id="CHEBI:15378"/>
        <dbReference type="ChEBI" id="CHEBI:17839"/>
        <dbReference type="ChEBI" id="CHEBI:29985"/>
        <dbReference type="ChEBI" id="CHEBI:30616"/>
        <dbReference type="ChEBI" id="CHEBI:43474"/>
        <dbReference type="ChEBI" id="CHEBI:57451"/>
        <dbReference type="ChEBI" id="CHEBI:456216"/>
        <dbReference type="EC" id="6.3.2.12"/>
    </reaction>
</comment>
<name>U4LL68_PYROM</name>
<dbReference type="Pfam" id="PF02875">
    <property type="entry name" value="Mur_ligase_C"/>
    <property type="match status" value="1"/>
</dbReference>
<dbReference type="eggNOG" id="KOG2525">
    <property type="taxonomic scope" value="Eukaryota"/>
</dbReference>
<dbReference type="EC" id="6.3.2.12" evidence="7"/>
<dbReference type="GO" id="GO:0008841">
    <property type="term" value="F:dihydrofolate synthase activity"/>
    <property type="evidence" value="ECO:0007669"/>
    <property type="project" value="UniProtKB-EC"/>
</dbReference>
<comment type="pathway">
    <text evidence="7">Cofactor biosynthesis; tetrahydrofolylpolyglutamate biosynthesis.</text>
</comment>
<dbReference type="PANTHER" id="PTHR11136:SF0">
    <property type="entry name" value="DIHYDROFOLATE SYNTHETASE-RELATED"/>
    <property type="match status" value="1"/>
</dbReference>
<dbReference type="AlphaFoldDB" id="U4LL68"/>
<feature type="domain" description="Mur ligase central" evidence="9">
    <location>
        <begin position="25"/>
        <end position="247"/>
    </location>
</feature>
<evidence type="ECO:0000313" key="10">
    <source>
        <dbReference type="EMBL" id="CCX32688.1"/>
    </source>
</evidence>
<dbReference type="Proteomes" id="UP000018144">
    <property type="component" value="Unassembled WGS sequence"/>
</dbReference>
<evidence type="ECO:0000256" key="7">
    <source>
        <dbReference type="PIRNR" id="PIRNR001563"/>
    </source>
</evidence>
<evidence type="ECO:0000256" key="2">
    <source>
        <dbReference type="ARBA" id="ARBA00022598"/>
    </source>
</evidence>
<evidence type="ECO:0000256" key="3">
    <source>
        <dbReference type="ARBA" id="ARBA00022723"/>
    </source>
</evidence>
<feature type="domain" description="Mur ligase C-terminal" evidence="8">
    <location>
        <begin position="274"/>
        <end position="407"/>
    </location>
</feature>
<dbReference type="InterPro" id="IPR018109">
    <property type="entry name" value="Folylpolyglutamate_synth_CS"/>
</dbReference>
<protein>
    <recommendedName>
        <fullName evidence="7">Dihydrofolate synthetase</fullName>
        <ecNumber evidence="7">6.3.2.12</ecNumber>
    </recommendedName>
</protein>
<evidence type="ECO:0000256" key="6">
    <source>
        <dbReference type="ARBA" id="ARBA00022842"/>
    </source>
</evidence>
<evidence type="ECO:0000256" key="5">
    <source>
        <dbReference type="ARBA" id="ARBA00022840"/>
    </source>
</evidence>
<dbReference type="InterPro" id="IPR036565">
    <property type="entry name" value="Mur-like_cat_sf"/>
</dbReference>